<name>A0A087B4T2_9BIFI</name>
<gene>
    <name evidence="1" type="ORF">BCUN_0532</name>
</gene>
<dbReference type="RefSeq" id="WP_033517518.1">
    <property type="nucleotide sequence ID" value="NZ_JGYV01000001.1"/>
</dbReference>
<sequence>MDQNTIALIVAAHHHLTHGTPVDDTTVRALAALIDDDIAARDALIICALAPTMTLTDTLDVAQHPHTPGNKQQVKETLNAICDGLTPIDATGYRRLMALAERMRGVCAEHANMATALAMWLAWLTDDMDALHEQSTHLDPGQLVPSLAAIAAVGASAGVRSHAVMA</sequence>
<dbReference type="STRING" id="1688.BCUN_0532"/>
<reference evidence="1 2" key="1">
    <citation type="submission" date="2014-03" db="EMBL/GenBank/DDBJ databases">
        <title>Genomics of Bifidobacteria.</title>
        <authorList>
            <person name="Ventura M."/>
            <person name="Milani C."/>
            <person name="Lugli G.A."/>
        </authorList>
    </citation>
    <scope>NUCLEOTIDE SEQUENCE [LARGE SCALE GENOMIC DNA]</scope>
    <source>
        <strain evidence="1 2">LMG 10738</strain>
    </source>
</reference>
<protein>
    <submittedName>
        <fullName evidence="1">Uncharacterized protein</fullName>
    </submittedName>
</protein>
<organism evidence="1 2">
    <name type="scientific">Bifidobacterium cuniculi</name>
    <dbReference type="NCBI Taxonomy" id="1688"/>
    <lineage>
        <taxon>Bacteria</taxon>
        <taxon>Bacillati</taxon>
        <taxon>Actinomycetota</taxon>
        <taxon>Actinomycetes</taxon>
        <taxon>Bifidobacteriales</taxon>
        <taxon>Bifidobacteriaceae</taxon>
        <taxon>Bifidobacterium</taxon>
    </lineage>
</organism>
<keyword evidence="2" id="KW-1185">Reference proteome</keyword>
<evidence type="ECO:0000313" key="1">
    <source>
        <dbReference type="EMBL" id="KFI66032.1"/>
    </source>
</evidence>
<dbReference type="AlphaFoldDB" id="A0A087B4T2"/>
<comment type="caution">
    <text evidence="1">The sequence shown here is derived from an EMBL/GenBank/DDBJ whole genome shotgun (WGS) entry which is preliminary data.</text>
</comment>
<proteinExistence type="predicted"/>
<dbReference type="Proteomes" id="UP000029067">
    <property type="component" value="Unassembled WGS sequence"/>
</dbReference>
<evidence type="ECO:0000313" key="2">
    <source>
        <dbReference type="Proteomes" id="UP000029067"/>
    </source>
</evidence>
<accession>A0A087B4T2</accession>
<dbReference type="EMBL" id="JGYV01000001">
    <property type="protein sequence ID" value="KFI66032.1"/>
    <property type="molecule type" value="Genomic_DNA"/>
</dbReference>